<feature type="coiled-coil region" evidence="1">
    <location>
        <begin position="174"/>
        <end position="201"/>
    </location>
</feature>
<evidence type="ECO:0000313" key="2">
    <source>
        <dbReference type="EMBL" id="VDP15347.1"/>
    </source>
</evidence>
<gene>
    <name evidence="2" type="ORF">SBAD_LOCUS8099</name>
</gene>
<feature type="coiled-coil region" evidence="1">
    <location>
        <begin position="55"/>
        <end position="122"/>
    </location>
</feature>
<evidence type="ECO:0000313" key="3">
    <source>
        <dbReference type="Proteomes" id="UP000270296"/>
    </source>
</evidence>
<protein>
    <submittedName>
        <fullName evidence="4">BBC domain-containing protein</fullName>
    </submittedName>
</protein>
<organism evidence="4">
    <name type="scientific">Soboliphyme baturini</name>
    <dbReference type="NCBI Taxonomy" id="241478"/>
    <lineage>
        <taxon>Eukaryota</taxon>
        <taxon>Metazoa</taxon>
        <taxon>Ecdysozoa</taxon>
        <taxon>Nematoda</taxon>
        <taxon>Enoplea</taxon>
        <taxon>Dorylaimia</taxon>
        <taxon>Dioctophymatida</taxon>
        <taxon>Dioctophymatoidea</taxon>
        <taxon>Soboliphymatidae</taxon>
        <taxon>Soboliphyme</taxon>
    </lineage>
</organism>
<dbReference type="AlphaFoldDB" id="A0A183IWV2"/>
<reference evidence="2 3" key="2">
    <citation type="submission" date="2018-11" db="EMBL/GenBank/DDBJ databases">
        <authorList>
            <consortium name="Pathogen Informatics"/>
        </authorList>
    </citation>
    <scope>NUCLEOTIDE SEQUENCE [LARGE SCALE GENOMIC DNA]</scope>
</reference>
<sequence length="341" mass="39193">MMKDNMDHKMNYVTRTVVNEVSQNVSRNTSEIIELINGNLDKCLNDCLEKAHLPLQQYEGKIDTVVEGVQDLREKVAEFEEKTSLDKLLIATPCIKAIETYVQQTESMVKTLSSDLQKMNENFTAFDEKVSSYQEKVPNTVVEQIVSSIRHQFATALQNMKKQFQQPVDDAQNVQVLSVKLNAAQKEVDSIQKLNEYLKEKCHRLEAFSTLAEEQERMFNSTIEKLSCKVWQYEKIFQGKNGTLNLNDVSSVAVQTLLGPEEETLIPSEKNPTIKDLKYVKMERTVKRLSNNRSAFLQNIREKHMRSASKVEVPADRRYEQSSSVLWPSGDFRCFAYLNCV</sequence>
<evidence type="ECO:0000256" key="1">
    <source>
        <dbReference type="SAM" id="Coils"/>
    </source>
</evidence>
<keyword evidence="3" id="KW-1185">Reference proteome</keyword>
<accession>A0A183IWV2</accession>
<dbReference type="Proteomes" id="UP000270296">
    <property type="component" value="Unassembled WGS sequence"/>
</dbReference>
<evidence type="ECO:0000313" key="4">
    <source>
        <dbReference type="WBParaSite" id="SBAD_0000840001-mRNA-1"/>
    </source>
</evidence>
<dbReference type="Gene3D" id="1.20.1480.30">
    <property type="entry name" value="Designed four-helix bundle protein"/>
    <property type="match status" value="1"/>
</dbReference>
<name>A0A183IWV2_9BILA</name>
<dbReference type="WBParaSite" id="SBAD_0000840001-mRNA-1">
    <property type="protein sequence ID" value="SBAD_0000840001-mRNA-1"/>
    <property type="gene ID" value="SBAD_0000840001"/>
</dbReference>
<proteinExistence type="predicted"/>
<keyword evidence="1" id="KW-0175">Coiled coil</keyword>
<dbReference type="EMBL" id="UZAM01011253">
    <property type="protein sequence ID" value="VDP15347.1"/>
    <property type="molecule type" value="Genomic_DNA"/>
</dbReference>
<reference evidence="4" key="1">
    <citation type="submission" date="2016-06" db="UniProtKB">
        <authorList>
            <consortium name="WormBaseParasite"/>
        </authorList>
    </citation>
    <scope>IDENTIFICATION</scope>
</reference>